<dbReference type="GO" id="GO:0016579">
    <property type="term" value="P:protein deubiquitination"/>
    <property type="evidence" value="ECO:0007669"/>
    <property type="project" value="TreeGrafter"/>
</dbReference>
<proteinExistence type="predicted"/>
<name>A0A1G4MEY1_LACFM</name>
<dbReference type="Gene3D" id="1.10.8.10">
    <property type="entry name" value="DNA helicase RuvA subunit, C-terminal domain"/>
    <property type="match status" value="1"/>
</dbReference>
<sequence>MTVPEKTIQSLLDMGISREVAIEALSRTNGDVEASVNYIFSGELPERKHGPEQSEAACLKDDDHMGTVETFENAPGSPEARSEHAASSDEDEAPARSSFDSSTSADTSVDLVKADSDDPVAILPAPRNAVIENYFALFCMAVGISFPHYFLLPDFKDLSYNKDWFRGLYLEPKYRIKFDSNDTVVIVPKEELSSKDSVILQPELLWQFQKFLAVQNTPDCMRRFVSATYLSKVLEPIVVEKLNNCEHLYDVLPTFIKSLTNDVEMCPNSPSIKELFISTAYYKPASDAEPMETLVSLLHFLPEEYDTNLYKMFNVLLYPEDDVDSDVDETYNSLGNLAPMLTVVFDEMDESTEEVHATQGVEVPLEFYPQLYTREAKESLIRDIIVRRRETQLESRKILRTLNDLKSFQGKDVTSFLSNSIDFLSRDTLVDSSTPEMSELVESLESVKDQITARKAKSMSDYKLLSQKLNSDWNISHPEISVIDHAKELGIIDEPYILTTAILSPYHYYIRQRNGQWYRTVCDEHEITRITVTRVEPKEVVNTIKAGTRFASLTPLMFTYFKKSHIDTDDTVRKILAENVGAANFSLKEEEQLKSLPSKHKEKLIDF</sequence>
<dbReference type="EMBL" id="LT598490">
    <property type="protein sequence ID" value="SCW02340.1"/>
    <property type="molecule type" value="Genomic_DNA"/>
</dbReference>
<dbReference type="CDD" id="cd14307">
    <property type="entry name" value="UBA_RUP1p"/>
    <property type="match status" value="1"/>
</dbReference>
<dbReference type="InterPro" id="IPR055335">
    <property type="entry name" value="Ucp6/RUP1"/>
</dbReference>
<dbReference type="InterPro" id="IPR041970">
    <property type="entry name" value="Rup1_UBA"/>
</dbReference>
<dbReference type="AlphaFoldDB" id="A0A1G4MEY1"/>
<organism evidence="3 4">
    <name type="scientific">Lachancea fermentati</name>
    <name type="common">Zygosaccharomyces fermentati</name>
    <dbReference type="NCBI Taxonomy" id="4955"/>
    <lineage>
        <taxon>Eukaryota</taxon>
        <taxon>Fungi</taxon>
        <taxon>Dikarya</taxon>
        <taxon>Ascomycota</taxon>
        <taxon>Saccharomycotina</taxon>
        <taxon>Saccharomycetes</taxon>
        <taxon>Saccharomycetales</taxon>
        <taxon>Saccharomycetaceae</taxon>
        <taxon>Lachancea</taxon>
    </lineage>
</organism>
<dbReference type="SMART" id="SM00165">
    <property type="entry name" value="UBA"/>
    <property type="match status" value="1"/>
</dbReference>
<dbReference type="PANTHER" id="PTHR39597:SF1">
    <property type="entry name" value="UBA DOMAIN-CONTAINING PROTEIN RUP1"/>
    <property type="match status" value="1"/>
</dbReference>
<dbReference type="PANTHER" id="PTHR39597">
    <property type="entry name" value="UBA DOMAIN-CONTAINING PROTEIN RUP1"/>
    <property type="match status" value="1"/>
</dbReference>
<dbReference type="SUPFAM" id="SSF46934">
    <property type="entry name" value="UBA-like"/>
    <property type="match status" value="1"/>
</dbReference>
<reference evidence="4" key="1">
    <citation type="submission" date="2016-03" db="EMBL/GenBank/DDBJ databases">
        <authorList>
            <person name="Devillers H."/>
        </authorList>
    </citation>
    <scope>NUCLEOTIDE SEQUENCE [LARGE SCALE GENOMIC DNA]</scope>
</reference>
<evidence type="ECO:0000313" key="4">
    <source>
        <dbReference type="Proteomes" id="UP000190831"/>
    </source>
</evidence>
<dbReference type="PROSITE" id="PS50030">
    <property type="entry name" value="UBA"/>
    <property type="match status" value="1"/>
</dbReference>
<dbReference type="GO" id="GO:0005634">
    <property type="term" value="C:nucleus"/>
    <property type="evidence" value="ECO:0007669"/>
    <property type="project" value="TreeGrafter"/>
</dbReference>
<dbReference type="InterPro" id="IPR009060">
    <property type="entry name" value="UBA-like_sf"/>
</dbReference>
<dbReference type="InterPro" id="IPR015940">
    <property type="entry name" value="UBA"/>
</dbReference>
<evidence type="ECO:0000313" key="3">
    <source>
        <dbReference type="EMBL" id="SCW02340.1"/>
    </source>
</evidence>
<accession>A0A1G4MEY1</accession>
<dbReference type="Pfam" id="PF00627">
    <property type="entry name" value="UBA"/>
    <property type="match status" value="1"/>
</dbReference>
<protein>
    <submittedName>
        <fullName evidence="3">LAFE_0F04280g1_1</fullName>
    </submittedName>
</protein>
<keyword evidence="4" id="KW-1185">Reference proteome</keyword>
<dbReference type="Proteomes" id="UP000190831">
    <property type="component" value="Chromosome F"/>
</dbReference>
<feature type="region of interest" description="Disordered" evidence="1">
    <location>
        <begin position="67"/>
        <end position="104"/>
    </location>
</feature>
<evidence type="ECO:0000256" key="1">
    <source>
        <dbReference type="SAM" id="MobiDB-lite"/>
    </source>
</evidence>
<dbReference type="GO" id="GO:0005829">
    <property type="term" value="C:cytosol"/>
    <property type="evidence" value="ECO:0007669"/>
    <property type="project" value="TreeGrafter"/>
</dbReference>
<evidence type="ECO:0000259" key="2">
    <source>
        <dbReference type="PROSITE" id="PS50030"/>
    </source>
</evidence>
<dbReference type="STRING" id="4955.A0A1G4MEY1"/>
<gene>
    <name evidence="3" type="ORF">LAFE_0F04280G</name>
</gene>
<feature type="domain" description="UBA" evidence="2">
    <location>
        <begin position="2"/>
        <end position="42"/>
    </location>
</feature>
<dbReference type="OMA" id="PLEFYPQ"/>
<dbReference type="OrthoDB" id="4489171at2759"/>